<dbReference type="CDD" id="cd00519">
    <property type="entry name" value="Lipase_3"/>
    <property type="match status" value="1"/>
</dbReference>
<evidence type="ECO:0000313" key="11">
    <source>
        <dbReference type="EMBL" id="JAG93151.1"/>
    </source>
</evidence>
<keyword evidence="6" id="KW-0809">Transit peptide</keyword>
<evidence type="ECO:0000256" key="4">
    <source>
        <dbReference type="ARBA" id="ARBA00022640"/>
    </source>
</evidence>
<dbReference type="Pfam" id="PF01764">
    <property type="entry name" value="Lipase_3"/>
    <property type="match status" value="1"/>
</dbReference>
<dbReference type="Gene3D" id="3.40.50.1820">
    <property type="entry name" value="alpha/beta hydrolase"/>
    <property type="match status" value="1"/>
</dbReference>
<organism evidence="11">
    <name type="scientific">Araucaria cunninghamii</name>
    <name type="common">Hoop pine</name>
    <name type="synonym">Moreton Bay pine</name>
    <dbReference type="NCBI Taxonomy" id="56994"/>
    <lineage>
        <taxon>Eukaryota</taxon>
        <taxon>Viridiplantae</taxon>
        <taxon>Streptophyta</taxon>
        <taxon>Embryophyta</taxon>
        <taxon>Tracheophyta</taxon>
        <taxon>Spermatophyta</taxon>
        <taxon>Pinopsida</taxon>
        <taxon>Pinidae</taxon>
        <taxon>Conifers II</taxon>
        <taxon>Araucariales</taxon>
        <taxon>Araucariaceae</taxon>
        <taxon>Araucaria</taxon>
    </lineage>
</organism>
<dbReference type="InterPro" id="IPR029058">
    <property type="entry name" value="AB_hydrolase_fold"/>
</dbReference>
<reference evidence="11" key="1">
    <citation type="submission" date="2015-03" db="EMBL/GenBank/DDBJ databases">
        <title>A transcriptome of Araucaria cunninghamii, an australian fine timber species.</title>
        <authorList>
            <person name="Jing Yi C.J.Y."/>
            <person name="Yin San L.Y.S."/>
            <person name="Abdul Karim S.S."/>
            <person name="Wan Azmi N.N."/>
            <person name="Hercus R.R."/>
            <person name="Croft L.L."/>
        </authorList>
    </citation>
    <scope>NUCLEOTIDE SEQUENCE</scope>
    <source>
        <strain evidence="11">MI0301</strain>
        <tissue evidence="11">Leaf</tissue>
    </source>
</reference>
<accession>A0A0D6QS52</accession>
<evidence type="ECO:0000256" key="6">
    <source>
        <dbReference type="ARBA" id="ARBA00022946"/>
    </source>
</evidence>
<proteinExistence type="inferred from homology"/>
<dbReference type="FunFam" id="3.40.50.1820:FF:000065">
    <property type="entry name" value="Phospholipase A1-II 3"/>
    <property type="match status" value="1"/>
</dbReference>
<feature type="region of interest" description="Disordered" evidence="9">
    <location>
        <begin position="1"/>
        <end position="25"/>
    </location>
</feature>
<dbReference type="GO" id="GO:0009507">
    <property type="term" value="C:chloroplast"/>
    <property type="evidence" value="ECO:0007669"/>
    <property type="project" value="UniProtKB-SubCell"/>
</dbReference>
<evidence type="ECO:0000256" key="8">
    <source>
        <dbReference type="ARBA" id="ARBA00023098"/>
    </source>
</evidence>
<keyword evidence="8" id="KW-0443">Lipid metabolism</keyword>
<feature type="domain" description="Fungal lipase-type" evidence="10">
    <location>
        <begin position="219"/>
        <end position="376"/>
    </location>
</feature>
<name>A0A0D6QS52_ARACU</name>
<evidence type="ECO:0000256" key="3">
    <source>
        <dbReference type="ARBA" id="ARBA00022528"/>
    </source>
</evidence>
<keyword evidence="5" id="KW-0378">Hydrolase</keyword>
<evidence type="ECO:0000256" key="5">
    <source>
        <dbReference type="ARBA" id="ARBA00022801"/>
    </source>
</evidence>
<evidence type="ECO:0000256" key="1">
    <source>
        <dbReference type="ARBA" id="ARBA00004229"/>
    </source>
</evidence>
<protein>
    <recommendedName>
        <fullName evidence="10">Fungal lipase-type domain-containing protein</fullName>
    </recommendedName>
</protein>
<dbReference type="AlphaFoldDB" id="A0A0D6QS52"/>
<dbReference type="GO" id="GO:0016042">
    <property type="term" value="P:lipid catabolic process"/>
    <property type="evidence" value="ECO:0007669"/>
    <property type="project" value="UniProtKB-KW"/>
</dbReference>
<comment type="similarity">
    <text evidence="2">Belongs to the AB hydrolase superfamily. Lipase family.</text>
</comment>
<comment type="subcellular location">
    <subcellularLocation>
        <location evidence="1">Plastid</location>
        <location evidence="1">Chloroplast</location>
    </subcellularLocation>
</comment>
<evidence type="ECO:0000256" key="7">
    <source>
        <dbReference type="ARBA" id="ARBA00022963"/>
    </source>
</evidence>
<dbReference type="InterPro" id="IPR002921">
    <property type="entry name" value="Fungal_lipase-type"/>
</dbReference>
<dbReference type="PANTHER" id="PTHR31403">
    <property type="entry name" value="PHOSPHOLIPASE A1-IBETA2, CHLOROPLASTIC"/>
    <property type="match status" value="1"/>
</dbReference>
<dbReference type="PANTHER" id="PTHR31403:SF51">
    <property type="entry name" value="PHOSPHOLIPASE A1-IGAMMA2, CHLOROPLASTIC"/>
    <property type="match status" value="1"/>
</dbReference>
<dbReference type="SUPFAM" id="SSF53474">
    <property type="entry name" value="alpha/beta-Hydrolases"/>
    <property type="match status" value="1"/>
</dbReference>
<dbReference type="EMBL" id="GCKF01047826">
    <property type="protein sequence ID" value="JAG93151.1"/>
    <property type="molecule type" value="Transcribed_RNA"/>
</dbReference>
<evidence type="ECO:0000256" key="9">
    <source>
        <dbReference type="SAM" id="MobiDB-lite"/>
    </source>
</evidence>
<keyword evidence="4" id="KW-0934">Plastid</keyword>
<evidence type="ECO:0000259" key="10">
    <source>
        <dbReference type="Pfam" id="PF01764"/>
    </source>
</evidence>
<evidence type="ECO:0000256" key="2">
    <source>
        <dbReference type="ARBA" id="ARBA00010701"/>
    </source>
</evidence>
<keyword evidence="3" id="KW-0150">Chloroplast</keyword>
<keyword evidence="7" id="KW-0442">Lipid degradation</keyword>
<sequence length="522" mass="59013">MAVASPFTGLPLSSRSPHHHFRSGPVRCSRVKTGFTYGQKFLHSPHWTKDIQMEKIGKRSLSIRNAATESLPDMLTALEGDKTEVKEPKRKLAEMWREVQGANNWEGLLDPFDDVLRKEIIRYGEFAQACYDGFDFDPFSKYSGSCKYHFKQLFQGVGMSDYGYKVTKYLYATSNINLPGFFQRPRVQKLWSRHANWMGFIAVATDEQEIKRLGRRDIVVAWRGTVTYLEWIADLMDYLRPATLNYVQPHPDVKVESGFLNLYTARDEDCRFCKSSARDQVVEELKRLVAKYKGEQLSITITGHSLGSALAMLSAYDIAELGLNCPEGSNMIPVTVFSFAGPRVGNGAFKDRCEELGLKFLRIVNVHDGVPKVPGILFNEKFRLAKEWVGKLPWSYCHVGVELALDHTISPFLKPTNDPSCFHNLEAHLHLLDGFHGAGQRFVLTSGRDPALVNKACDFLKDHYLVPPFWRQDANKGLLKNSEGRCVQPDRTRIIDESHADEAHDTVNGVSNVTVNGHALNL</sequence>
<dbReference type="GO" id="GO:0008970">
    <property type="term" value="F:phospholipase A1 activity"/>
    <property type="evidence" value="ECO:0007669"/>
    <property type="project" value="UniProtKB-ARBA"/>
</dbReference>